<dbReference type="AlphaFoldDB" id="A0A1X3IZ00"/>
<evidence type="ECO:0000313" key="1">
    <source>
        <dbReference type="EMBL" id="OSK93059.1"/>
    </source>
</evidence>
<organism evidence="1 2">
    <name type="scientific">Escherichia coli TA447</name>
    <dbReference type="NCBI Taxonomy" id="656447"/>
    <lineage>
        <taxon>Bacteria</taxon>
        <taxon>Pseudomonadati</taxon>
        <taxon>Pseudomonadota</taxon>
        <taxon>Gammaproteobacteria</taxon>
        <taxon>Enterobacterales</taxon>
        <taxon>Enterobacteriaceae</taxon>
        <taxon>Escherichia</taxon>
    </lineage>
</organism>
<accession>A0A1X3IZ00</accession>
<gene>
    <name evidence="1" type="ORF">ECXG_04791</name>
</gene>
<proteinExistence type="predicted"/>
<dbReference type="Proteomes" id="UP000193942">
    <property type="component" value="Unassembled WGS sequence"/>
</dbReference>
<comment type="caution">
    <text evidence="1">The sequence shown here is derived from an EMBL/GenBank/DDBJ whole genome shotgun (WGS) entry which is preliminary data.</text>
</comment>
<sequence length="44" mass="4863">MSRDKGHFMIVESGVFREVESSTPLHKVWEDLGSGVLSSITSQV</sequence>
<reference evidence="1 2" key="1">
    <citation type="submission" date="2010-04" db="EMBL/GenBank/DDBJ databases">
        <title>The Genome Sequence of Escherichia coli TA447.</title>
        <authorList>
            <consortium name="The Broad Institute Genome Sequencing Platform"/>
            <consortium name="The Broad Institute Genome Sequencing Center for Infectious Disease"/>
            <person name="Feldgarden M."/>
            <person name="Gordon D.M."/>
            <person name="Johnson J.R."/>
            <person name="Johnston B.D."/>
            <person name="Young S."/>
            <person name="Zeng Q."/>
            <person name="Koehrsen M."/>
            <person name="Alvarado L."/>
            <person name="Berlin A.M."/>
            <person name="Borenstein D."/>
            <person name="Chapman S.B."/>
            <person name="Chen Z."/>
            <person name="Engels R."/>
            <person name="Freedman E."/>
            <person name="Gellesch M."/>
            <person name="Goldberg J."/>
            <person name="Griggs A."/>
            <person name="Gujja S."/>
            <person name="Heilman E.R."/>
            <person name="Heiman D.I."/>
            <person name="Hepburn T.A."/>
            <person name="Howarth C."/>
            <person name="Jen D."/>
            <person name="Larson L."/>
            <person name="Mehta T."/>
            <person name="Park D."/>
            <person name="Pearson M."/>
            <person name="Richards J."/>
            <person name="Roberts A."/>
            <person name="Saif S."/>
            <person name="Shea T.D."/>
            <person name="Shenoy N."/>
            <person name="Sisk P."/>
            <person name="Stolte C."/>
            <person name="Sykes S.N."/>
            <person name="Walk T."/>
            <person name="White J."/>
            <person name="Yandava C."/>
            <person name="Haas B."/>
            <person name="Henn M.R."/>
            <person name="Nusbaum C."/>
            <person name="Birren B."/>
        </authorList>
    </citation>
    <scope>NUCLEOTIDE SEQUENCE [LARGE SCALE GENOMIC DNA]</scope>
    <source>
        <strain evidence="1 2">TA447</strain>
    </source>
</reference>
<dbReference type="EMBL" id="ADIZ01000029">
    <property type="protein sequence ID" value="OSK93059.1"/>
    <property type="molecule type" value="Genomic_DNA"/>
</dbReference>
<protein>
    <submittedName>
        <fullName evidence="1">Uncharacterized protein</fullName>
    </submittedName>
</protein>
<evidence type="ECO:0000313" key="2">
    <source>
        <dbReference type="Proteomes" id="UP000193942"/>
    </source>
</evidence>
<name>A0A1X3IZ00_ECOLX</name>